<comment type="caution">
    <text evidence="2">The sequence shown here is derived from an EMBL/GenBank/DDBJ whole genome shotgun (WGS) entry which is preliminary data.</text>
</comment>
<sequence>MPTATRTAPGTASSSPSSQSTSPTSSTASSSNSTRRTRSTHAPSATPLSSAKRLGGSIRSRSPSSQRPSSTTRPSTSRTWISSSQSRATPRPACWPFATCPMTSRKSTFPQQALPAQSRRRWVSRPLTTRRQAICQPLLPHRSNPLRRAISRPRPCQQEAPRGSQRMAARQLQVLAVVAASAKCLLLRLHPARPSLPLLHEHPCLNRPDAPSPHHWLPTVHLRLPSARPSIRRSRLHRAPNGPQNA</sequence>
<feature type="compositionally biased region" description="Low complexity" evidence="1">
    <location>
        <begin position="57"/>
        <end position="87"/>
    </location>
</feature>
<evidence type="ECO:0000313" key="2">
    <source>
        <dbReference type="EMBL" id="ORZ33271.1"/>
    </source>
</evidence>
<dbReference type="EMBL" id="MCFL01000037">
    <property type="protein sequence ID" value="ORZ33271.1"/>
    <property type="molecule type" value="Genomic_DNA"/>
</dbReference>
<reference evidence="2 3" key="1">
    <citation type="submission" date="2016-07" db="EMBL/GenBank/DDBJ databases">
        <title>Pervasive Adenine N6-methylation of Active Genes in Fungi.</title>
        <authorList>
            <consortium name="DOE Joint Genome Institute"/>
            <person name="Mondo S.J."/>
            <person name="Dannebaum R.O."/>
            <person name="Kuo R.C."/>
            <person name="Labutti K."/>
            <person name="Haridas S."/>
            <person name="Kuo A."/>
            <person name="Salamov A."/>
            <person name="Ahrendt S.R."/>
            <person name="Lipzen A."/>
            <person name="Sullivan W."/>
            <person name="Andreopoulos W.B."/>
            <person name="Clum A."/>
            <person name="Lindquist E."/>
            <person name="Daum C."/>
            <person name="Ramamoorthy G.K."/>
            <person name="Gryganskyi A."/>
            <person name="Culley D."/>
            <person name="Magnuson J.K."/>
            <person name="James T.Y."/>
            <person name="O'Malley M.A."/>
            <person name="Stajich J.E."/>
            <person name="Spatafora J.W."/>
            <person name="Visel A."/>
            <person name="Grigoriev I.V."/>
        </authorList>
    </citation>
    <scope>NUCLEOTIDE SEQUENCE [LARGE SCALE GENOMIC DNA]</scope>
    <source>
        <strain evidence="2 3">PL171</strain>
    </source>
</reference>
<evidence type="ECO:0000313" key="3">
    <source>
        <dbReference type="Proteomes" id="UP000193411"/>
    </source>
</evidence>
<feature type="compositionally biased region" description="Low complexity" evidence="1">
    <location>
        <begin position="1"/>
        <end position="34"/>
    </location>
</feature>
<protein>
    <submittedName>
        <fullName evidence="2">Uncharacterized protein</fullName>
    </submittedName>
</protein>
<evidence type="ECO:0000256" key="1">
    <source>
        <dbReference type="SAM" id="MobiDB-lite"/>
    </source>
</evidence>
<feature type="region of interest" description="Disordered" evidence="1">
    <location>
        <begin position="227"/>
        <end position="246"/>
    </location>
</feature>
<dbReference type="Proteomes" id="UP000193411">
    <property type="component" value="Unassembled WGS sequence"/>
</dbReference>
<organism evidence="2 3">
    <name type="scientific">Catenaria anguillulae PL171</name>
    <dbReference type="NCBI Taxonomy" id="765915"/>
    <lineage>
        <taxon>Eukaryota</taxon>
        <taxon>Fungi</taxon>
        <taxon>Fungi incertae sedis</taxon>
        <taxon>Blastocladiomycota</taxon>
        <taxon>Blastocladiomycetes</taxon>
        <taxon>Blastocladiales</taxon>
        <taxon>Catenariaceae</taxon>
        <taxon>Catenaria</taxon>
    </lineage>
</organism>
<accession>A0A1Y2HHA8</accession>
<gene>
    <name evidence="2" type="ORF">BCR44DRAFT_1438645</name>
</gene>
<feature type="region of interest" description="Disordered" evidence="1">
    <location>
        <begin position="1"/>
        <end position="94"/>
    </location>
</feature>
<keyword evidence="3" id="KW-1185">Reference proteome</keyword>
<dbReference type="AlphaFoldDB" id="A0A1Y2HHA8"/>
<proteinExistence type="predicted"/>
<name>A0A1Y2HHA8_9FUNG</name>